<sequence>MNCGRDCPSPGRSALRLHCLVACLLLILCFSIPLPIFIYSSIFCIAPKCFYSLLRAIFLVYILSFCLYFAFFDGGADGQHAASCVVSQVNCCYRFLSRC</sequence>
<name>A0A147BP61_IXORI</name>
<protein>
    <submittedName>
        <fullName evidence="2">Uncharacterized protein</fullName>
    </submittedName>
</protein>
<evidence type="ECO:0000313" key="2">
    <source>
        <dbReference type="EMBL" id="JAR92541.1"/>
    </source>
</evidence>
<keyword evidence="1" id="KW-0472">Membrane</keyword>
<keyword evidence="1" id="KW-1133">Transmembrane helix</keyword>
<organism evidence="2">
    <name type="scientific">Ixodes ricinus</name>
    <name type="common">Common tick</name>
    <name type="synonym">Acarus ricinus</name>
    <dbReference type="NCBI Taxonomy" id="34613"/>
    <lineage>
        <taxon>Eukaryota</taxon>
        <taxon>Metazoa</taxon>
        <taxon>Ecdysozoa</taxon>
        <taxon>Arthropoda</taxon>
        <taxon>Chelicerata</taxon>
        <taxon>Arachnida</taxon>
        <taxon>Acari</taxon>
        <taxon>Parasitiformes</taxon>
        <taxon>Ixodida</taxon>
        <taxon>Ixodoidea</taxon>
        <taxon>Ixodidae</taxon>
        <taxon>Ixodinae</taxon>
        <taxon>Ixodes</taxon>
    </lineage>
</organism>
<dbReference type="EMBL" id="GEGO01002863">
    <property type="protein sequence ID" value="JAR92541.1"/>
    <property type="molecule type" value="Transcribed_RNA"/>
</dbReference>
<evidence type="ECO:0000256" key="1">
    <source>
        <dbReference type="SAM" id="Phobius"/>
    </source>
</evidence>
<reference evidence="2" key="1">
    <citation type="journal article" date="2018" name="PLoS Negl. Trop. Dis.">
        <title>Sialome diversity of ticks revealed by RNAseq of single tick salivary glands.</title>
        <authorList>
            <person name="Perner J."/>
            <person name="Kropackova S."/>
            <person name="Kopacek P."/>
            <person name="Ribeiro J.M."/>
        </authorList>
    </citation>
    <scope>NUCLEOTIDE SEQUENCE</scope>
    <source>
        <strain evidence="2">Siblings of single egg batch collected in Ceske Budejovice</strain>
        <tissue evidence="2">Salivary glands</tissue>
    </source>
</reference>
<feature type="transmembrane region" description="Helical" evidence="1">
    <location>
        <begin position="15"/>
        <end position="38"/>
    </location>
</feature>
<dbReference type="AlphaFoldDB" id="A0A147BP61"/>
<feature type="transmembrane region" description="Helical" evidence="1">
    <location>
        <begin position="50"/>
        <end position="71"/>
    </location>
</feature>
<accession>A0A147BP61</accession>
<proteinExistence type="predicted"/>
<keyword evidence="1" id="KW-0812">Transmembrane</keyword>